<name>A0A8D5FM72_9BACT</name>
<dbReference type="GO" id="GO:0008270">
    <property type="term" value="F:zinc ion binding"/>
    <property type="evidence" value="ECO:0007669"/>
    <property type="project" value="InterPro"/>
</dbReference>
<gene>
    <name evidence="3" type="ORF">DGMP_22910</name>
</gene>
<evidence type="ECO:0000259" key="2">
    <source>
        <dbReference type="SMART" id="SM00343"/>
    </source>
</evidence>
<evidence type="ECO:0000256" key="1">
    <source>
        <dbReference type="SAM" id="MobiDB-lite"/>
    </source>
</evidence>
<dbReference type="Pfam" id="PF00098">
    <property type="entry name" value="zf-CCHC"/>
    <property type="match status" value="1"/>
</dbReference>
<dbReference type="AlphaFoldDB" id="A0A8D5FM72"/>
<dbReference type="InterPro" id="IPR001878">
    <property type="entry name" value="Znf_CCHC"/>
</dbReference>
<accession>A0A8D5FM72</accession>
<feature type="region of interest" description="Disordered" evidence="1">
    <location>
        <begin position="1"/>
        <end position="24"/>
    </location>
</feature>
<dbReference type="GO" id="GO:0003676">
    <property type="term" value="F:nucleic acid binding"/>
    <property type="evidence" value="ECO:0007669"/>
    <property type="project" value="InterPro"/>
</dbReference>
<sequence>MACSKCGKTGHNARSCPENRSSQKKIINGRDRMIIAIDNTDEESLNKIAALVMEAKRKIDPNARGTIVLGDENSLPHKVLQLLENSGNTDE</sequence>
<proteinExistence type="predicted"/>
<dbReference type="EMBL" id="AP024086">
    <property type="protein sequence ID" value="BCL61598.1"/>
    <property type="molecule type" value="Genomic_DNA"/>
</dbReference>
<dbReference type="SMART" id="SM00343">
    <property type="entry name" value="ZnF_C2HC"/>
    <property type="match status" value="1"/>
</dbReference>
<organism evidence="3 4">
    <name type="scientific">Desulfomarina profundi</name>
    <dbReference type="NCBI Taxonomy" id="2772557"/>
    <lineage>
        <taxon>Bacteria</taxon>
        <taxon>Pseudomonadati</taxon>
        <taxon>Thermodesulfobacteriota</taxon>
        <taxon>Desulfobulbia</taxon>
        <taxon>Desulfobulbales</taxon>
        <taxon>Desulfobulbaceae</taxon>
        <taxon>Desulfomarina</taxon>
    </lineage>
</organism>
<dbReference type="KEGG" id="dbk:DGMP_22910"/>
<dbReference type="Proteomes" id="UP000826725">
    <property type="component" value="Chromosome"/>
</dbReference>
<evidence type="ECO:0000313" key="4">
    <source>
        <dbReference type="Proteomes" id="UP000826725"/>
    </source>
</evidence>
<dbReference type="RefSeq" id="WP_228854029.1">
    <property type="nucleotide sequence ID" value="NZ_AP024086.1"/>
</dbReference>
<evidence type="ECO:0000313" key="3">
    <source>
        <dbReference type="EMBL" id="BCL61598.1"/>
    </source>
</evidence>
<feature type="domain" description="CCHC-type" evidence="2">
    <location>
        <begin position="2"/>
        <end position="18"/>
    </location>
</feature>
<protein>
    <recommendedName>
        <fullName evidence="2">CCHC-type domain-containing protein</fullName>
    </recommendedName>
</protein>
<reference evidence="3" key="1">
    <citation type="submission" date="2020-09" db="EMBL/GenBank/DDBJ databases">
        <title>Desulfogranum mesoprofundum gen. nov., sp. nov., a novel mesophilic, sulfate-reducing chemolithoautotroph isolated from a deep-sea hydrothermal vent chimney in the Suiyo Seamount.</title>
        <authorList>
            <person name="Hashimoto Y."/>
            <person name="Nakagawa S."/>
        </authorList>
    </citation>
    <scope>NUCLEOTIDE SEQUENCE</scope>
    <source>
        <strain evidence="3">KT2</strain>
    </source>
</reference>
<keyword evidence="4" id="KW-1185">Reference proteome</keyword>